<dbReference type="EMBL" id="CAJVCH010047157">
    <property type="protein sequence ID" value="CAG7717593.1"/>
    <property type="molecule type" value="Genomic_DNA"/>
</dbReference>
<keyword evidence="1" id="KW-0812">Transmembrane</keyword>
<evidence type="ECO:0000313" key="3">
    <source>
        <dbReference type="Proteomes" id="UP000708208"/>
    </source>
</evidence>
<comment type="caution">
    <text evidence="2">The sequence shown here is derived from an EMBL/GenBank/DDBJ whole genome shotgun (WGS) entry which is preliminary data.</text>
</comment>
<evidence type="ECO:0000256" key="1">
    <source>
        <dbReference type="SAM" id="Phobius"/>
    </source>
</evidence>
<name>A0A8J2K0N8_9HEXA</name>
<organism evidence="2 3">
    <name type="scientific">Allacma fusca</name>
    <dbReference type="NCBI Taxonomy" id="39272"/>
    <lineage>
        <taxon>Eukaryota</taxon>
        <taxon>Metazoa</taxon>
        <taxon>Ecdysozoa</taxon>
        <taxon>Arthropoda</taxon>
        <taxon>Hexapoda</taxon>
        <taxon>Collembola</taxon>
        <taxon>Symphypleona</taxon>
        <taxon>Sminthuridae</taxon>
        <taxon>Allacma</taxon>
    </lineage>
</organism>
<gene>
    <name evidence="2" type="ORF">AFUS01_LOCUS7047</name>
</gene>
<keyword evidence="3" id="KW-1185">Reference proteome</keyword>
<accession>A0A8J2K0N8</accession>
<keyword evidence="1" id="KW-1133">Transmembrane helix</keyword>
<dbReference type="Proteomes" id="UP000708208">
    <property type="component" value="Unassembled WGS sequence"/>
</dbReference>
<feature type="transmembrane region" description="Helical" evidence="1">
    <location>
        <begin position="12"/>
        <end position="32"/>
    </location>
</feature>
<evidence type="ECO:0000313" key="2">
    <source>
        <dbReference type="EMBL" id="CAG7717593.1"/>
    </source>
</evidence>
<dbReference type="AlphaFoldDB" id="A0A8J2K0N8"/>
<proteinExistence type="predicted"/>
<protein>
    <submittedName>
        <fullName evidence="2">Uncharacterized protein</fullName>
    </submittedName>
</protein>
<feature type="transmembrane region" description="Helical" evidence="1">
    <location>
        <begin position="44"/>
        <end position="73"/>
    </location>
</feature>
<sequence>MLVIFHPMYVYTLVVLFPLIFLFDSSATLFWYSMIPPRFNHIVVFVGFIFFETAIVTTFTAAPMFALFLQLLFFQNISTTVSSHLKIYRCSEYVNIPEEQMILTLNVCKTLQLEVQNFNEIFSDVIFTFKVAALTVNVLASVPGICCCKSTSSRRCLFYVYSPLQSNVLDSLAVETLEKNSNHGHQLTTSNGTGPRKNLIIVPHLELNSPESEELGFVPFTLIDTRDDFLEMMADTNQQQIISLDYEFPKEHSYYGSKIE</sequence>
<keyword evidence="1" id="KW-0472">Membrane</keyword>
<reference evidence="2" key="1">
    <citation type="submission" date="2021-06" db="EMBL/GenBank/DDBJ databases">
        <authorList>
            <person name="Hodson N. C."/>
            <person name="Mongue J. A."/>
            <person name="Jaron S. K."/>
        </authorList>
    </citation>
    <scope>NUCLEOTIDE SEQUENCE</scope>
</reference>